<feature type="domain" description="Sporulation stage II protein D amidase enhancer LytB N-terminal" evidence="2">
    <location>
        <begin position="72"/>
        <end position="177"/>
    </location>
</feature>
<dbReference type="InterPro" id="IPR013486">
    <property type="entry name" value="SpoIID/LytB"/>
</dbReference>
<sequence>MLRLLLAAVLMTAALTLALPAGIGAGVRMPQPPDPLPVPVLVPWAPEPEAPVDEPAGADSLDVKVYFPDRDAIVVMPLGEYLKGVVAAEMPADFEMEALKAQFVVARTYTVRRMPQFGGQGGCPLNPEADVCADHRTSQAYMSREELEAKYGPLAAASFWRRLSQAQAETEGEVLTYQGELIDALYHAVSGRMTESSGDYFATDLPYLMPVDDTWGAAAPRLVDERRFSPEAFVRALGLGSEEPLLAVQAAARVGQPPVQVTARTAGGRVKTVAIGGMTLTGRQVRERLGLRSTDFRVYWQDGEIVVETFGDGHGVGMSQYGAQGMARAGKTYREILTHYYTGVELSRLFEINGENWVPSV</sequence>
<dbReference type="InterPro" id="IPR014225">
    <property type="entry name" value="Spore_II_D_firmicutes"/>
</dbReference>
<evidence type="ECO:0000313" key="3">
    <source>
        <dbReference type="EMBL" id="MBY6276471.1"/>
    </source>
</evidence>
<evidence type="ECO:0000256" key="1">
    <source>
        <dbReference type="SAM" id="SignalP"/>
    </source>
</evidence>
<proteinExistence type="predicted"/>
<comment type="caution">
    <text evidence="3">The sequence shown here is derived from an EMBL/GenBank/DDBJ whole genome shotgun (WGS) entry which is preliminary data.</text>
</comment>
<dbReference type="Pfam" id="PF08486">
    <property type="entry name" value="SpoIID"/>
    <property type="match status" value="1"/>
</dbReference>
<reference evidence="3" key="1">
    <citation type="submission" date="2017-11" db="EMBL/GenBank/DDBJ databases">
        <title>Three new genomes from thermophilic consortium.</title>
        <authorList>
            <person name="Quaggio R."/>
            <person name="Amgarten D."/>
            <person name="Setubal J.C."/>
        </authorList>
    </citation>
    <scope>NUCLEOTIDE SEQUENCE</scope>
    <source>
        <strain evidence="3">ZCTH01-B2</strain>
    </source>
</reference>
<dbReference type="EMBL" id="PIUK01000083">
    <property type="protein sequence ID" value="MBY6276471.1"/>
    <property type="molecule type" value="Genomic_DNA"/>
</dbReference>
<dbReference type="AlphaFoldDB" id="A0A953LHP1"/>
<gene>
    <name evidence="3" type="primary">spoIID</name>
    <name evidence="3" type="ORF">CWE10_09695</name>
</gene>
<dbReference type="InterPro" id="IPR013693">
    <property type="entry name" value="SpoIID/LytB_N"/>
</dbReference>
<dbReference type="RefSeq" id="WP_273379504.1">
    <property type="nucleotide sequence ID" value="NZ_PIUK01000083.1"/>
</dbReference>
<dbReference type="NCBIfam" id="TIGR02870">
    <property type="entry name" value="spore_II_D"/>
    <property type="match status" value="1"/>
</dbReference>
<name>A0A953LHP1_SYMTR</name>
<accession>A0A953LHP1</accession>
<organism evidence="3 4">
    <name type="scientific">Symbiobacterium thermophilum</name>
    <dbReference type="NCBI Taxonomy" id="2734"/>
    <lineage>
        <taxon>Bacteria</taxon>
        <taxon>Bacillati</taxon>
        <taxon>Bacillota</taxon>
        <taxon>Clostridia</taxon>
        <taxon>Eubacteriales</taxon>
        <taxon>Symbiobacteriaceae</taxon>
        <taxon>Symbiobacterium</taxon>
    </lineage>
</organism>
<evidence type="ECO:0000313" key="4">
    <source>
        <dbReference type="Proteomes" id="UP000732377"/>
    </source>
</evidence>
<dbReference type="NCBIfam" id="TIGR02669">
    <property type="entry name" value="SpoIID_LytB"/>
    <property type="match status" value="1"/>
</dbReference>
<dbReference type="Proteomes" id="UP000732377">
    <property type="component" value="Unassembled WGS sequence"/>
</dbReference>
<feature type="signal peptide" evidence="1">
    <location>
        <begin position="1"/>
        <end position="21"/>
    </location>
</feature>
<evidence type="ECO:0000259" key="2">
    <source>
        <dbReference type="Pfam" id="PF08486"/>
    </source>
</evidence>
<protein>
    <submittedName>
        <fullName evidence="3">Stage II sporulation protein D</fullName>
    </submittedName>
</protein>
<dbReference type="GO" id="GO:0030435">
    <property type="term" value="P:sporulation resulting in formation of a cellular spore"/>
    <property type="evidence" value="ECO:0007669"/>
    <property type="project" value="InterPro"/>
</dbReference>
<keyword evidence="1" id="KW-0732">Signal</keyword>
<feature type="chain" id="PRO_5038766399" evidence="1">
    <location>
        <begin position="22"/>
        <end position="361"/>
    </location>
</feature>